<evidence type="ECO:0000313" key="3">
    <source>
        <dbReference type="Proteomes" id="UP000235388"/>
    </source>
</evidence>
<gene>
    <name evidence="2" type="ORF">PCANC_01521</name>
</gene>
<feature type="region of interest" description="Disordered" evidence="1">
    <location>
        <begin position="55"/>
        <end position="82"/>
    </location>
</feature>
<accession>A0A2N5W2T6</accession>
<name>A0A2N5W2T6_9BASI</name>
<dbReference type="PANTHER" id="PTHR33096">
    <property type="entry name" value="CXC2 DOMAIN-CONTAINING PROTEIN"/>
    <property type="match status" value="1"/>
</dbReference>
<dbReference type="Proteomes" id="UP000235388">
    <property type="component" value="Unassembled WGS sequence"/>
</dbReference>
<sequence length="467" mass="52994">MPKIKLRITSGNREQRLRQRLNAAQDQAALYRLELAMTRPEALWRAQQQINQTAQLEPRDDTFEPNNNSYNPNPGFEYDDKDGEGGGDLTWVTLSDDPTWVTLSDDPTWGTSCVKEPNPIDILVAASNERYVQQAREFNWHVLLNHLHPVYMTQKLVTNNWAKSNSYNDFTETCLCVKTYRTVDLVDIYGALPFTTALTQFLEPQLQRLNARGKKHARNMRKPFTAAADLYRRLEEESDAVVFQILKFSKQQVLAFVTCPACFGPQLLDTSLYPTTTRDCLVVCLDGNFQHRHHTKASRNHEALWTPAIFLEQSEVDHATDQCTESHKAADDKRNESTWKGCDDTGLMGCCCRHNAAIYLANIHKSGEQRCFPLAIIKKLLSEINPSRPVGILYDIGCSMDKFINLVSRFPLCIKLAGGTLLFIYGLVFPTSETAPPRRPTTNQVWYVGLPRICSQLDLPVRLPSAP</sequence>
<dbReference type="AlphaFoldDB" id="A0A2N5W2T6"/>
<organism evidence="2 3">
    <name type="scientific">Puccinia coronata f. sp. avenae</name>
    <dbReference type="NCBI Taxonomy" id="200324"/>
    <lineage>
        <taxon>Eukaryota</taxon>
        <taxon>Fungi</taxon>
        <taxon>Dikarya</taxon>
        <taxon>Basidiomycota</taxon>
        <taxon>Pucciniomycotina</taxon>
        <taxon>Pucciniomycetes</taxon>
        <taxon>Pucciniales</taxon>
        <taxon>Pucciniaceae</taxon>
        <taxon>Puccinia</taxon>
    </lineage>
</organism>
<proteinExistence type="predicted"/>
<evidence type="ECO:0000256" key="1">
    <source>
        <dbReference type="SAM" id="MobiDB-lite"/>
    </source>
</evidence>
<keyword evidence="3" id="KW-1185">Reference proteome</keyword>
<evidence type="ECO:0000313" key="2">
    <source>
        <dbReference type="EMBL" id="PLW56535.1"/>
    </source>
</evidence>
<dbReference type="InterPro" id="IPR040521">
    <property type="entry name" value="KDZ"/>
</dbReference>
<dbReference type="OrthoDB" id="3253684at2759"/>
<reference evidence="2 3" key="1">
    <citation type="submission" date="2017-11" db="EMBL/GenBank/DDBJ databases">
        <title>De novo assembly and phasing of dikaryotic genomes from two isolates of Puccinia coronata f. sp. avenae, the causal agent of oat crown rust.</title>
        <authorList>
            <person name="Miller M.E."/>
            <person name="Zhang Y."/>
            <person name="Omidvar V."/>
            <person name="Sperschneider J."/>
            <person name="Schwessinger B."/>
            <person name="Raley C."/>
            <person name="Palmer J.M."/>
            <person name="Garnica D."/>
            <person name="Upadhyaya N."/>
            <person name="Rathjen J."/>
            <person name="Taylor J.M."/>
            <person name="Park R.F."/>
            <person name="Dodds P.N."/>
            <person name="Hirsch C.D."/>
            <person name="Kianian S.F."/>
            <person name="Figueroa M."/>
        </authorList>
    </citation>
    <scope>NUCLEOTIDE SEQUENCE [LARGE SCALE GENOMIC DNA]</scope>
    <source>
        <strain evidence="2">12NC29</strain>
    </source>
</reference>
<dbReference type="EMBL" id="PGCJ01000019">
    <property type="protein sequence ID" value="PLW56535.1"/>
    <property type="molecule type" value="Genomic_DNA"/>
</dbReference>
<comment type="caution">
    <text evidence="2">The sequence shown here is derived from an EMBL/GenBank/DDBJ whole genome shotgun (WGS) entry which is preliminary data.</text>
</comment>
<protein>
    <recommendedName>
        <fullName evidence="4">CxC1-like cysteine cluster associated with KDZ transposases domain-containing protein</fullName>
    </recommendedName>
</protein>
<dbReference type="PANTHER" id="PTHR33096:SF1">
    <property type="entry name" value="CXC1-LIKE CYSTEINE CLUSTER ASSOCIATED WITH KDZ TRANSPOSASES DOMAIN-CONTAINING PROTEIN"/>
    <property type="match status" value="1"/>
</dbReference>
<evidence type="ECO:0008006" key="4">
    <source>
        <dbReference type="Google" id="ProtNLM"/>
    </source>
</evidence>
<dbReference type="STRING" id="200324.A0A2N5W2T6"/>
<dbReference type="Pfam" id="PF18758">
    <property type="entry name" value="KDZ"/>
    <property type="match status" value="1"/>
</dbReference>